<evidence type="ECO:0000313" key="15">
    <source>
        <dbReference type="Proteomes" id="UP000077202"/>
    </source>
</evidence>
<dbReference type="Proteomes" id="UP000077202">
    <property type="component" value="Unassembled WGS sequence"/>
</dbReference>
<comment type="subcellular location">
    <subcellularLocation>
        <location evidence="1">Membrane</location>
        <topology evidence="1">Multi-pass membrane protein</topology>
    </subcellularLocation>
</comment>
<dbReference type="InterPro" id="IPR044726">
    <property type="entry name" value="ABCC_6TM_D2"/>
</dbReference>
<dbReference type="Gene3D" id="3.40.50.300">
    <property type="entry name" value="P-loop containing nucleotide triphosphate hydrolases"/>
    <property type="match status" value="2"/>
</dbReference>
<dbReference type="PROSITE" id="PS00211">
    <property type="entry name" value="ABC_TRANSPORTER_1"/>
    <property type="match status" value="1"/>
</dbReference>
<feature type="domain" description="ABC transporter" evidence="11">
    <location>
        <begin position="637"/>
        <end position="867"/>
    </location>
</feature>
<dbReference type="FunFam" id="3.40.50.300:FF:000169">
    <property type="entry name" value="ABC transporter C family member 3"/>
    <property type="match status" value="1"/>
</dbReference>
<evidence type="ECO:0000256" key="10">
    <source>
        <dbReference type="SAM" id="Phobius"/>
    </source>
</evidence>
<evidence type="ECO:0000256" key="3">
    <source>
        <dbReference type="ARBA" id="ARBA00022448"/>
    </source>
</evidence>
<evidence type="ECO:0000259" key="11">
    <source>
        <dbReference type="PROSITE" id="PS50893"/>
    </source>
</evidence>
<feature type="transmembrane region" description="Helical" evidence="10">
    <location>
        <begin position="939"/>
        <end position="962"/>
    </location>
</feature>
<dbReference type="InterPro" id="IPR050173">
    <property type="entry name" value="ABC_transporter_C-like"/>
</dbReference>
<dbReference type="FunFam" id="1.20.1560.10:FF:000002">
    <property type="entry name" value="ABC transporter C family member 5"/>
    <property type="match status" value="1"/>
</dbReference>
<reference evidence="14 15" key="1">
    <citation type="submission" date="2016-03" db="EMBL/GenBank/DDBJ databases">
        <title>Mechanisms controlling the formation of the plant cell surface in tip-growing cells are functionally conserved among land plants.</title>
        <authorList>
            <person name="Honkanen S."/>
            <person name="Jones V.A."/>
            <person name="Morieri G."/>
            <person name="Champion C."/>
            <person name="Hetherington A.J."/>
            <person name="Kelly S."/>
            <person name="Saint-Marcoux D."/>
            <person name="Proust H."/>
            <person name="Prescott H."/>
            <person name="Dolan L."/>
        </authorList>
    </citation>
    <scope>NUCLEOTIDE SEQUENCE [LARGE SCALE GENOMIC DNA]</scope>
    <source>
        <strain evidence="15">cv. Tak-1 and cv. Tak-2</strain>
        <tissue evidence="14">Whole gametophyte</tissue>
    </source>
</reference>
<dbReference type="InterPro" id="IPR003439">
    <property type="entry name" value="ABC_transporter-like_ATP-bd"/>
</dbReference>
<dbReference type="InterPro" id="IPR044746">
    <property type="entry name" value="ABCC_6TM_D1"/>
</dbReference>
<protein>
    <submittedName>
        <fullName evidence="14">Uncharacterized protein</fullName>
    </submittedName>
</protein>
<dbReference type="CDD" id="cd03250">
    <property type="entry name" value="ABCC_MRP_domain1"/>
    <property type="match status" value="1"/>
</dbReference>
<dbReference type="PROSITE" id="PS50893">
    <property type="entry name" value="ABC_TRANSPORTER_2"/>
    <property type="match status" value="2"/>
</dbReference>
<dbReference type="SMART" id="SM00382">
    <property type="entry name" value="AAA"/>
    <property type="match status" value="2"/>
</dbReference>
<dbReference type="EMBL" id="AP019869">
    <property type="protein sequence ID" value="BBN08922.1"/>
    <property type="molecule type" value="Genomic_DNA"/>
</dbReference>
<dbReference type="EMBL" id="LVLJ01004128">
    <property type="protein sequence ID" value="OAE18167.1"/>
    <property type="molecule type" value="Genomic_DNA"/>
</dbReference>
<dbReference type="GO" id="GO:0005524">
    <property type="term" value="F:ATP binding"/>
    <property type="evidence" value="ECO:0007669"/>
    <property type="project" value="UniProtKB-KW"/>
</dbReference>
<proteinExistence type="inferred from homology"/>
<keyword evidence="4 10" id="KW-0812">Transmembrane</keyword>
<keyword evidence="7" id="KW-0067">ATP-binding</keyword>
<dbReference type="SUPFAM" id="SSF90123">
    <property type="entry name" value="ABC transporter transmembrane region"/>
    <property type="match status" value="2"/>
</dbReference>
<dbReference type="FunFam" id="3.40.50.300:FF:000508">
    <property type="entry name" value="ABC transporter C family member 5"/>
    <property type="match status" value="1"/>
</dbReference>
<dbReference type="PANTHER" id="PTHR24223">
    <property type="entry name" value="ATP-BINDING CASSETTE SUB-FAMILY C"/>
    <property type="match status" value="1"/>
</dbReference>
<keyword evidence="8 10" id="KW-1133">Transmembrane helix</keyword>
<dbReference type="InterPro" id="IPR027417">
    <property type="entry name" value="P-loop_NTPase"/>
</dbReference>
<dbReference type="EMBL" id="AP019869">
    <property type="protein sequence ID" value="BBN08923.1"/>
    <property type="molecule type" value="Genomic_DNA"/>
</dbReference>
<dbReference type="Pfam" id="PF00664">
    <property type="entry name" value="ABC_membrane"/>
    <property type="match status" value="2"/>
</dbReference>
<dbReference type="GO" id="GO:0140359">
    <property type="term" value="F:ABC-type transporter activity"/>
    <property type="evidence" value="ECO:0007669"/>
    <property type="project" value="InterPro"/>
</dbReference>
<reference evidence="16" key="3">
    <citation type="journal article" date="2020" name="Curr. Biol.">
        <title>Chromatin organization in early land plants reveals an ancestral association between H3K27me3, transposons, and constitutive heterochromatin.</title>
        <authorList>
            <person name="Montgomery S.A."/>
            <person name="Tanizawa Y."/>
            <person name="Galik B."/>
            <person name="Wang N."/>
            <person name="Ito T."/>
            <person name="Mochizuki T."/>
            <person name="Akimcheva S."/>
            <person name="Bowman J.L."/>
            <person name="Cognat V."/>
            <person name="Marechal-Drouard L."/>
            <person name="Ekker H."/>
            <person name="Hong S.F."/>
            <person name="Kohchi T."/>
            <person name="Lin S.S."/>
            <person name="Liu L.D."/>
            <person name="Nakamura Y."/>
            <person name="Valeeva L.R."/>
            <person name="Shakirov E.V."/>
            <person name="Shippen D.E."/>
            <person name="Wei W.L."/>
            <person name="Yagura M."/>
            <person name="Yamaoka S."/>
            <person name="Yamato K.T."/>
            <person name="Liu C."/>
            <person name="Berger F."/>
        </authorList>
    </citation>
    <scope>NUCLEOTIDE SEQUENCE [LARGE SCALE GENOMIC DNA]</scope>
    <source>
        <strain evidence="16">Tak-1</strain>
    </source>
</reference>
<dbReference type="FunFam" id="1.20.1560.10:FF:000003">
    <property type="entry name" value="ABC transporter C family member 10"/>
    <property type="match status" value="1"/>
</dbReference>
<dbReference type="InterPro" id="IPR003593">
    <property type="entry name" value="AAA+_ATPase"/>
</dbReference>
<feature type="domain" description="ABC transporter" evidence="11">
    <location>
        <begin position="1256"/>
        <end position="1490"/>
    </location>
</feature>
<feature type="transmembrane region" description="Helical" evidence="10">
    <location>
        <begin position="92"/>
        <end position="116"/>
    </location>
</feature>
<feature type="transmembrane region" description="Helical" evidence="10">
    <location>
        <begin position="974"/>
        <end position="994"/>
    </location>
</feature>
<dbReference type="InterPro" id="IPR056228">
    <property type="entry name" value="ABCC10-like_N"/>
</dbReference>
<dbReference type="InterPro" id="IPR011527">
    <property type="entry name" value="ABC1_TM_dom"/>
</dbReference>
<dbReference type="CDD" id="cd03244">
    <property type="entry name" value="ABCC_MRP_domain2"/>
    <property type="match status" value="1"/>
</dbReference>
<feature type="transmembrane region" description="Helical" evidence="10">
    <location>
        <begin position="555"/>
        <end position="577"/>
    </location>
</feature>
<keyword evidence="5" id="KW-0677">Repeat</keyword>
<evidence type="ECO:0000256" key="1">
    <source>
        <dbReference type="ARBA" id="ARBA00004141"/>
    </source>
</evidence>
<comment type="similarity">
    <text evidence="2">Belongs to the ABC transporter superfamily. ABCC family. Conjugate transporter (TC 3.A.1.208) subfamily.</text>
</comment>
<feature type="domain" description="ABC transmembrane type-1" evidence="12">
    <location>
        <begin position="330"/>
        <end position="610"/>
    </location>
</feature>
<evidence type="ECO:0000313" key="16">
    <source>
        <dbReference type="Proteomes" id="UP001162541"/>
    </source>
</evidence>
<name>A0A176VC75_MARPO</name>
<evidence type="ECO:0000256" key="5">
    <source>
        <dbReference type="ARBA" id="ARBA00022737"/>
    </source>
</evidence>
<sequence length="1500" mass="165987">MLDGIWTTFCDNAEPSQKNSCGKPCEHWVKLVESTPGLGSALAIAPCARHAVSIGTQLFFLALFFVFLLSALYRPSRASVKFTGKSRVDSSLLVTGSCWAAAVAGVGNVGLASWLVAWNWKGTQHVAVHEWAVAVAQGCTWIFLAYSAKAQVRYKIETFLRIWWIIAFLLGTFDAILSAADLVSAKGVFALRLWAVLSWPVFCMYLLLGIRGLRRKSNNDLKGSAEEPLLPGSSSDDNADIIEKSGENITPFATAGIVSRAAFFWLDPLLRKGYKQPLEHSDVPSLGPHDRSEAAIARFIREWKNQKEKNPGRKPTVLSVLAACYWKSLAATGFFAFLKVSMALSGPMLLNTFIKYASGVRFFPYDGYVIVLGLFSAKMLESLTQRQWNFGSRRLGMHLRSSLIGAIFRKELRLSSAGRQRHSTGEVVNYMVVDAYRVGEAPDWLHKLWTTPVQITIALAILSYTVQWATIAGLIVIICTMILNTPLARAEHRSVNRLMAAQDNRLRATSEALRNMKILKLQAWELRFQEEIGKLRTEEVRWLKITQIHRTVKSLVFWMTPVFVSTATFCACVFLDIPLNASNVFTALATLRIVQEPIRSLPDVFAAVIQAGVALGRITKFLQEDELQADAVDRTQVKCGDVAISMQKAVLSWDSADAVPTLRNISMEIKHGQHVAVCGTVGAGKSTLIYSILGDIPKLSGEIKVSGSIAYVAQTAWIQSGTIRDNILFGKPMDRSRYEETIRACALESDIQGFEYGDLTEIGERGINMSGGQKQRIQLARAVYQDADIYLLDDPFSAVDAHTGSSIFKDCVRGVLLSKTVILVTHQVEFLPAVDMILLLKDGQIIQSGRYSELASTGSAFAELVSAHVETMNLHGEHLNDSTGLLQTADSDSSSRKEVQASVAGSWKNEVQLVKKEEQETGDSGLAPFIEYLTQARGWLYLLGAVGVVTIFLSGQVMSNWWMASQVENPKITLARLVGVYSAINLSSAGFVALRTVFSFFMGMATSRVLYSRLMTSIFRSPMSFFDSTPLGRILSRISSDLQILDNDVPLAFGFTISSTMNALTTLAVTAVVTWQTLIVVIPVIFINRWLQHYYLTSARQLMRINATSKSPVVNHFGETIAGATTIRAFGREDTFKRKNEEHVNSNAAPFFHTISANEWLTQRLDFLCTCLLCSCALVMVLLPSGTVEPGFAGLVLTYGLSLNMVMMASVNNQCVLANHIISVERVKQYMYNEPEAPAIIKDSRPPTNWPTQGRIEMNNLQVRYRSNTPLVLRGITCSFEAGQRVGVVGRTGSGKTTLISSLFRLVEPSAGTITIDGLDISTIGLHDLRSRLSIIPQEPALFRGTVRFNMDPLGEHTDEDVWMALEKCQLGDVIRNKEEKLDFKVTDDGENWSVGQRQLFCLGRVLLKHNRILVLDEATASIDNTTDAILQKVIREEFTDSTVITVAHRIPTVIDSDMVMALNDGLLVEYDQPMKLLENSSTLFARLVAEYWSHSHHAA</sequence>
<dbReference type="PANTHER" id="PTHR24223:SF369">
    <property type="entry name" value="ABC TRANSPORTER C FAMILY MEMBER 10"/>
    <property type="match status" value="1"/>
</dbReference>
<evidence type="ECO:0000259" key="12">
    <source>
        <dbReference type="PROSITE" id="PS50929"/>
    </source>
</evidence>
<feature type="transmembrane region" description="Helical" evidence="10">
    <location>
        <begin position="158"/>
        <end position="177"/>
    </location>
</feature>
<dbReference type="InterPro" id="IPR036640">
    <property type="entry name" value="ABC1_TM_sf"/>
</dbReference>
<dbReference type="PROSITE" id="PS50929">
    <property type="entry name" value="ABC_TM1F"/>
    <property type="match status" value="2"/>
</dbReference>
<reference evidence="13" key="2">
    <citation type="journal article" date="2019" name="Curr. Biol.">
        <title>Chromatin organization in early land plants reveals an ancestral association between H3K27me3, transposons, and constitutive heterochromatin.</title>
        <authorList>
            <person name="Montgomery S.A."/>
            <person name="Tanizawa Y."/>
            <person name="Galik B."/>
            <person name="Wang N."/>
            <person name="Ito T."/>
            <person name="Mochizuki T."/>
            <person name="Akimcheva S."/>
            <person name="Bowman J."/>
            <person name="Cognat V."/>
            <person name="Drouard L."/>
            <person name="Ekker H."/>
            <person name="Houng S."/>
            <person name="Kohchi T."/>
            <person name="Lin S."/>
            <person name="Liu L.D."/>
            <person name="Nakamura Y."/>
            <person name="Valeeva L.R."/>
            <person name="Shakirov E.V."/>
            <person name="Shippen D.E."/>
            <person name="Wei W."/>
            <person name="Yagura M."/>
            <person name="Yamaoka S."/>
            <person name="Yamato K.T."/>
            <person name="Liu C."/>
            <person name="Berger F."/>
        </authorList>
    </citation>
    <scope>NUCLEOTIDE SEQUENCE [LARGE SCALE GENOMIC DNA]</scope>
    <source>
        <strain evidence="13">Tak-1</strain>
    </source>
</reference>
<dbReference type="GO" id="GO:0016887">
    <property type="term" value="F:ATP hydrolysis activity"/>
    <property type="evidence" value="ECO:0007669"/>
    <property type="project" value="InterPro"/>
</dbReference>
<evidence type="ECO:0000256" key="8">
    <source>
        <dbReference type="ARBA" id="ARBA00022989"/>
    </source>
</evidence>
<feature type="transmembrane region" description="Helical" evidence="10">
    <location>
        <begin position="128"/>
        <end position="146"/>
    </location>
</feature>
<feature type="domain" description="ABC transmembrane type-1" evidence="12">
    <location>
        <begin position="942"/>
        <end position="1219"/>
    </location>
</feature>
<evidence type="ECO:0000256" key="6">
    <source>
        <dbReference type="ARBA" id="ARBA00022741"/>
    </source>
</evidence>
<dbReference type="Proteomes" id="UP001162541">
    <property type="component" value="Chromosome 4"/>
</dbReference>
<evidence type="ECO:0000313" key="14">
    <source>
        <dbReference type="EMBL" id="OAE18167.1"/>
    </source>
</evidence>
<feature type="transmembrane region" description="Helical" evidence="10">
    <location>
        <begin position="317"/>
        <end position="338"/>
    </location>
</feature>
<feature type="transmembrane region" description="Helical" evidence="10">
    <location>
        <begin position="455"/>
        <end position="483"/>
    </location>
</feature>
<evidence type="ECO:0000256" key="9">
    <source>
        <dbReference type="ARBA" id="ARBA00023136"/>
    </source>
</evidence>
<evidence type="ECO:0000256" key="4">
    <source>
        <dbReference type="ARBA" id="ARBA00022692"/>
    </source>
</evidence>
<dbReference type="Gene3D" id="1.20.1560.10">
    <property type="entry name" value="ABC transporter type 1, transmembrane domain"/>
    <property type="match status" value="2"/>
</dbReference>
<keyword evidence="15" id="KW-1185">Reference proteome</keyword>
<accession>A0A176VC75</accession>
<feature type="transmembrane region" description="Helical" evidence="10">
    <location>
        <begin position="1063"/>
        <end position="1087"/>
    </location>
</feature>
<feature type="transmembrane region" description="Helical" evidence="10">
    <location>
        <begin position="51"/>
        <end position="72"/>
    </location>
</feature>
<dbReference type="Pfam" id="PF24358">
    <property type="entry name" value="ABCC10_N"/>
    <property type="match status" value="1"/>
</dbReference>
<dbReference type="SUPFAM" id="SSF52540">
    <property type="entry name" value="P-loop containing nucleoside triphosphate hydrolases"/>
    <property type="match status" value="2"/>
</dbReference>
<keyword evidence="6" id="KW-0547">Nucleotide-binding</keyword>
<organism evidence="14 15">
    <name type="scientific">Marchantia polymorpha subsp. ruderalis</name>
    <dbReference type="NCBI Taxonomy" id="1480154"/>
    <lineage>
        <taxon>Eukaryota</taxon>
        <taxon>Viridiplantae</taxon>
        <taxon>Streptophyta</taxon>
        <taxon>Embryophyta</taxon>
        <taxon>Marchantiophyta</taxon>
        <taxon>Marchantiopsida</taxon>
        <taxon>Marchantiidae</taxon>
        <taxon>Marchantiales</taxon>
        <taxon>Marchantiaceae</taxon>
        <taxon>Marchantia</taxon>
    </lineage>
</organism>
<keyword evidence="9 10" id="KW-0472">Membrane</keyword>
<dbReference type="CDD" id="cd18580">
    <property type="entry name" value="ABC_6TM_ABCC_D2"/>
    <property type="match status" value="1"/>
</dbReference>
<evidence type="ECO:0000256" key="2">
    <source>
        <dbReference type="ARBA" id="ARBA00009726"/>
    </source>
</evidence>
<dbReference type="InterPro" id="IPR017871">
    <property type="entry name" value="ABC_transporter-like_CS"/>
</dbReference>
<dbReference type="Pfam" id="PF00005">
    <property type="entry name" value="ABC_tran"/>
    <property type="match status" value="2"/>
</dbReference>
<evidence type="ECO:0000256" key="7">
    <source>
        <dbReference type="ARBA" id="ARBA00022840"/>
    </source>
</evidence>
<gene>
    <name evidence="14" type="ORF">AXG93_406s1350</name>
    <name evidence="13" type="ORF">Mp_4g15590</name>
</gene>
<feature type="transmembrane region" description="Helical" evidence="10">
    <location>
        <begin position="189"/>
        <end position="208"/>
    </location>
</feature>
<dbReference type="CDD" id="cd18579">
    <property type="entry name" value="ABC_6TM_ABCC_D1"/>
    <property type="match status" value="1"/>
</dbReference>
<keyword evidence="3" id="KW-0813">Transport</keyword>
<dbReference type="GO" id="GO:0016020">
    <property type="term" value="C:membrane"/>
    <property type="evidence" value="ECO:0007669"/>
    <property type="project" value="UniProtKB-SubCell"/>
</dbReference>
<evidence type="ECO:0000313" key="13">
    <source>
        <dbReference type="EMBL" id="BBN08922.1"/>
    </source>
</evidence>